<dbReference type="InterPro" id="IPR038158">
    <property type="entry name" value="H-NOX_domain_sf"/>
</dbReference>
<feature type="domain" description="Heme NO-binding" evidence="1">
    <location>
        <begin position="2"/>
        <end position="160"/>
    </location>
</feature>
<accession>A0A7W6J6V4</accession>
<dbReference type="InterPro" id="IPR024096">
    <property type="entry name" value="NO_sig/Golgi_transp_ligand-bd"/>
</dbReference>
<reference evidence="2 3" key="1">
    <citation type="submission" date="2020-08" db="EMBL/GenBank/DDBJ databases">
        <title>Genomic Encyclopedia of Type Strains, Phase IV (KMG-IV): sequencing the most valuable type-strain genomes for metagenomic binning, comparative biology and taxonomic classification.</title>
        <authorList>
            <person name="Goeker M."/>
        </authorList>
    </citation>
    <scope>NUCLEOTIDE SEQUENCE [LARGE SCALE GENOMIC DNA]</scope>
    <source>
        <strain evidence="2 3">DSM 29853</strain>
    </source>
</reference>
<keyword evidence="3" id="KW-1185">Reference proteome</keyword>
<evidence type="ECO:0000313" key="2">
    <source>
        <dbReference type="EMBL" id="MBB4065001.1"/>
    </source>
</evidence>
<name>A0A7W6J6V4_9HYPH</name>
<dbReference type="Pfam" id="PF07700">
    <property type="entry name" value="HNOB"/>
    <property type="match status" value="1"/>
</dbReference>
<dbReference type="EMBL" id="JACIEZ010000003">
    <property type="protein sequence ID" value="MBB4065001.1"/>
    <property type="molecule type" value="Genomic_DNA"/>
</dbReference>
<dbReference type="RefSeq" id="WP_183366285.1">
    <property type="nucleotide sequence ID" value="NZ_JACIEZ010000003.1"/>
</dbReference>
<dbReference type="Gene3D" id="3.90.1520.10">
    <property type="entry name" value="H-NOX domain"/>
    <property type="match status" value="1"/>
</dbReference>
<dbReference type="Proteomes" id="UP000528286">
    <property type="component" value="Unassembled WGS sequence"/>
</dbReference>
<dbReference type="InterPro" id="IPR011644">
    <property type="entry name" value="Heme_NO-bd"/>
</dbReference>
<comment type="caution">
    <text evidence="2">The sequence shown here is derived from an EMBL/GenBank/DDBJ whole genome shotgun (WGS) entry which is preliminary data.</text>
</comment>
<dbReference type="GO" id="GO:0020037">
    <property type="term" value="F:heme binding"/>
    <property type="evidence" value="ECO:0007669"/>
    <property type="project" value="InterPro"/>
</dbReference>
<protein>
    <recommendedName>
        <fullName evidence="1">Heme NO-binding domain-containing protein</fullName>
    </recommendedName>
</protein>
<sequence length="178" mass="19818">MKGVIFNLLEKVVSDEFGPDVWDDLIEASGASGAYTSLGNYDDAEIEALVAAASRKLGLSRADILHWFGVKAIPILRQLYPALFDGHQTSRDFVLSVNEIIHPEVLKLYPQAACPFFHMQRRDGETVELNYESRRDLIDLAHGFIDGAASVYGDRVSVEHGVPTEEGRVESLTVRWQT</sequence>
<gene>
    <name evidence="2" type="ORF">GGR23_002188</name>
</gene>
<proteinExistence type="predicted"/>
<evidence type="ECO:0000313" key="3">
    <source>
        <dbReference type="Proteomes" id="UP000528286"/>
    </source>
</evidence>
<dbReference type="AlphaFoldDB" id="A0A7W6J6V4"/>
<organism evidence="2 3">
    <name type="scientific">Gellertiella hungarica</name>
    <dbReference type="NCBI Taxonomy" id="1572859"/>
    <lineage>
        <taxon>Bacteria</taxon>
        <taxon>Pseudomonadati</taxon>
        <taxon>Pseudomonadota</taxon>
        <taxon>Alphaproteobacteria</taxon>
        <taxon>Hyphomicrobiales</taxon>
        <taxon>Rhizobiaceae</taxon>
        <taxon>Gellertiella</taxon>
    </lineage>
</organism>
<dbReference type="SUPFAM" id="SSF111126">
    <property type="entry name" value="Ligand-binding domain in the NO signalling and Golgi transport"/>
    <property type="match status" value="1"/>
</dbReference>
<evidence type="ECO:0000259" key="1">
    <source>
        <dbReference type="Pfam" id="PF07700"/>
    </source>
</evidence>